<proteinExistence type="predicted"/>
<evidence type="ECO:0000313" key="3">
    <source>
        <dbReference type="Proteomes" id="UP001595698"/>
    </source>
</evidence>
<dbReference type="CDD" id="cd02976">
    <property type="entry name" value="NrdH"/>
    <property type="match status" value="1"/>
</dbReference>
<dbReference type="Pfam" id="PF00462">
    <property type="entry name" value="Glutaredoxin"/>
    <property type="match status" value="1"/>
</dbReference>
<dbReference type="EMBL" id="JBHSBC010000023">
    <property type="protein sequence ID" value="MFC3983239.1"/>
    <property type="molecule type" value="Genomic_DNA"/>
</dbReference>
<comment type="caution">
    <text evidence="2">The sequence shown here is derived from an EMBL/GenBank/DDBJ whole genome shotgun (WGS) entry which is preliminary data.</text>
</comment>
<dbReference type="Gene3D" id="3.40.30.10">
    <property type="entry name" value="Glutaredoxin"/>
    <property type="match status" value="1"/>
</dbReference>
<keyword evidence="3" id="KW-1185">Reference proteome</keyword>
<name>A0ABV8F5X4_9ACTN</name>
<accession>A0ABV8F5X4</accession>
<protein>
    <submittedName>
        <fullName evidence="2">Glutaredoxin family protein</fullName>
    </submittedName>
</protein>
<evidence type="ECO:0000313" key="2">
    <source>
        <dbReference type="EMBL" id="MFC3983239.1"/>
    </source>
</evidence>
<organism evidence="2 3">
    <name type="scientific">Streptosporangium jomthongense</name>
    <dbReference type="NCBI Taxonomy" id="1193683"/>
    <lineage>
        <taxon>Bacteria</taxon>
        <taxon>Bacillati</taxon>
        <taxon>Actinomycetota</taxon>
        <taxon>Actinomycetes</taxon>
        <taxon>Streptosporangiales</taxon>
        <taxon>Streptosporangiaceae</taxon>
        <taxon>Streptosporangium</taxon>
    </lineage>
</organism>
<reference evidence="3" key="1">
    <citation type="journal article" date="2019" name="Int. J. Syst. Evol. Microbiol.">
        <title>The Global Catalogue of Microorganisms (GCM) 10K type strain sequencing project: providing services to taxonomists for standard genome sequencing and annotation.</title>
        <authorList>
            <consortium name="The Broad Institute Genomics Platform"/>
            <consortium name="The Broad Institute Genome Sequencing Center for Infectious Disease"/>
            <person name="Wu L."/>
            <person name="Ma J."/>
        </authorList>
    </citation>
    <scope>NUCLEOTIDE SEQUENCE [LARGE SCALE GENOMIC DNA]</scope>
    <source>
        <strain evidence="3">TBRC 7912</strain>
    </source>
</reference>
<feature type="domain" description="Glutaredoxin" evidence="1">
    <location>
        <begin position="5"/>
        <end position="58"/>
    </location>
</feature>
<sequence length="88" mass="9454">MDSLTVYSAPWCGHCQRLKSQLTRAGIPFTEVDVDHTPGAIERITEIGGGSWLIPTVVMPDGTGLVNPSLREIRERLGPAEGEAPAAR</sequence>
<evidence type="ECO:0000259" key="1">
    <source>
        <dbReference type="Pfam" id="PF00462"/>
    </source>
</evidence>
<dbReference type="SUPFAM" id="SSF52833">
    <property type="entry name" value="Thioredoxin-like"/>
    <property type="match status" value="1"/>
</dbReference>
<gene>
    <name evidence="2" type="ORF">ACFOYY_24130</name>
</gene>
<dbReference type="InterPro" id="IPR002109">
    <property type="entry name" value="Glutaredoxin"/>
</dbReference>
<dbReference type="InterPro" id="IPR036249">
    <property type="entry name" value="Thioredoxin-like_sf"/>
</dbReference>
<dbReference type="RefSeq" id="WP_362780639.1">
    <property type="nucleotide sequence ID" value="NZ_JBHSBC010000023.1"/>
</dbReference>
<dbReference type="PROSITE" id="PS51354">
    <property type="entry name" value="GLUTAREDOXIN_2"/>
    <property type="match status" value="1"/>
</dbReference>
<dbReference type="Proteomes" id="UP001595698">
    <property type="component" value="Unassembled WGS sequence"/>
</dbReference>